<dbReference type="RefSeq" id="WP_207088026.1">
    <property type="nucleotide sequence ID" value="NZ_JAFLQW010000283.1"/>
</dbReference>
<keyword evidence="2" id="KW-1185">Reference proteome</keyword>
<accession>A0ABS3FQV4</accession>
<dbReference type="Proteomes" id="UP000664844">
    <property type="component" value="Unassembled WGS sequence"/>
</dbReference>
<dbReference type="EMBL" id="JAFLQW010000283">
    <property type="protein sequence ID" value="MBO0349504.1"/>
    <property type="molecule type" value="Genomic_DNA"/>
</dbReference>
<proteinExistence type="predicted"/>
<gene>
    <name evidence="1" type="ORF">J0895_10365</name>
</gene>
<sequence length="120" mass="13434">MSSSTNSRDPFLTQLIEFSKKATVSKPSRKWRRFLSSKIEALSDLGAIARSDFTANSCDFSTGTAEPLSALKERDTQALAELFEDEEIEAIQADVLLCLSFLSPAPCWDEQAFEFLKEFL</sequence>
<organism evidence="1 2">
    <name type="scientific">Phormidium pseudopriestleyi FRX01</name>
    <dbReference type="NCBI Taxonomy" id="1759528"/>
    <lineage>
        <taxon>Bacteria</taxon>
        <taxon>Bacillati</taxon>
        <taxon>Cyanobacteriota</taxon>
        <taxon>Cyanophyceae</taxon>
        <taxon>Oscillatoriophycideae</taxon>
        <taxon>Oscillatoriales</taxon>
        <taxon>Oscillatoriaceae</taxon>
        <taxon>Phormidium</taxon>
    </lineage>
</organism>
<name>A0ABS3FQV4_9CYAN</name>
<evidence type="ECO:0000313" key="2">
    <source>
        <dbReference type="Proteomes" id="UP000664844"/>
    </source>
</evidence>
<protein>
    <submittedName>
        <fullName evidence="1">Uncharacterized protein</fullName>
    </submittedName>
</protein>
<evidence type="ECO:0000313" key="1">
    <source>
        <dbReference type="EMBL" id="MBO0349504.1"/>
    </source>
</evidence>
<comment type="caution">
    <text evidence="1">The sequence shown here is derived from an EMBL/GenBank/DDBJ whole genome shotgun (WGS) entry which is preliminary data.</text>
</comment>
<reference evidence="1 2" key="1">
    <citation type="submission" date="2021-03" db="EMBL/GenBank/DDBJ databases">
        <title>Metabolic Capacity of the Antarctic Cyanobacterium Phormidium pseudopriestleyi that Sustains Oxygenic Photosynthesis in the Presence of Hydrogen Sulfide.</title>
        <authorList>
            <person name="Lumian J.E."/>
            <person name="Jungblut A.D."/>
            <person name="Dillon M.L."/>
            <person name="Hawes I."/>
            <person name="Doran P.T."/>
            <person name="Mackey T.J."/>
            <person name="Dick G.J."/>
            <person name="Grettenberger C.L."/>
            <person name="Sumner D.Y."/>
        </authorList>
    </citation>
    <scope>NUCLEOTIDE SEQUENCE [LARGE SCALE GENOMIC DNA]</scope>
    <source>
        <strain evidence="1 2">FRX01</strain>
    </source>
</reference>